<evidence type="ECO:0000313" key="12">
    <source>
        <dbReference type="EMBL" id="ORX35236.1"/>
    </source>
</evidence>
<dbReference type="GO" id="GO:0005834">
    <property type="term" value="C:heterotrimeric G-protein complex"/>
    <property type="evidence" value="ECO:0007669"/>
    <property type="project" value="TreeGrafter"/>
</dbReference>
<reference evidence="12 13" key="1">
    <citation type="submission" date="2017-03" db="EMBL/GenBank/DDBJ databases">
        <title>Widespread Adenine N6-methylation of Active Genes in Fungi.</title>
        <authorList>
            <consortium name="DOE Joint Genome Institute"/>
            <person name="Mondo S.J."/>
            <person name="Dannebaum R.O."/>
            <person name="Kuo R.C."/>
            <person name="Louie K.B."/>
            <person name="Bewick A.J."/>
            <person name="Labutti K."/>
            <person name="Haridas S."/>
            <person name="Kuo A."/>
            <person name="Salamov A."/>
            <person name="Ahrendt S.R."/>
            <person name="Lau R."/>
            <person name="Bowen B.P."/>
            <person name="Lipzen A."/>
            <person name="Sullivan W."/>
            <person name="Andreopoulos W.B."/>
            <person name="Clum A."/>
            <person name="Lindquist E."/>
            <person name="Daum C."/>
            <person name="Northen T.R."/>
            <person name="Ramamoorthy G."/>
            <person name="Schmitz R.J."/>
            <person name="Gryganskyi A."/>
            <person name="Culley D."/>
            <person name="Magnuson J."/>
            <person name="James T.Y."/>
            <person name="O'Malley M.A."/>
            <person name="Stajich J.E."/>
            <person name="Spatafora J.W."/>
            <person name="Visel A."/>
            <person name="Grigoriev I.V."/>
        </authorList>
    </citation>
    <scope>NUCLEOTIDE SEQUENCE [LARGE SCALE GENOMIC DNA]</scope>
    <source>
        <strain evidence="12 13">NRRL Y-17943</strain>
    </source>
</reference>
<dbReference type="PROSITE" id="PS50058">
    <property type="entry name" value="G_PROTEIN_GAMMA"/>
    <property type="match status" value="1"/>
</dbReference>
<dbReference type="InterPro" id="IPR036284">
    <property type="entry name" value="GGL_sf"/>
</dbReference>
<evidence type="ECO:0000256" key="4">
    <source>
        <dbReference type="ARBA" id="ARBA00016111"/>
    </source>
</evidence>
<organism evidence="12 13">
    <name type="scientific">Kockovaella imperatae</name>
    <dbReference type="NCBI Taxonomy" id="4999"/>
    <lineage>
        <taxon>Eukaryota</taxon>
        <taxon>Fungi</taxon>
        <taxon>Dikarya</taxon>
        <taxon>Basidiomycota</taxon>
        <taxon>Agaricomycotina</taxon>
        <taxon>Tremellomycetes</taxon>
        <taxon>Tremellales</taxon>
        <taxon>Cuniculitremaceae</taxon>
        <taxon>Kockovaella</taxon>
    </lineage>
</organism>
<comment type="similarity">
    <text evidence="2">Belongs to the G protein gamma family.</text>
</comment>
<keyword evidence="8" id="KW-0807">Transducer</keyword>
<dbReference type="GO" id="GO:0007186">
    <property type="term" value="P:G protein-coupled receptor signaling pathway"/>
    <property type="evidence" value="ECO:0007669"/>
    <property type="project" value="InterPro"/>
</dbReference>
<proteinExistence type="inferred from homology"/>
<keyword evidence="5" id="KW-0488">Methylation</keyword>
<evidence type="ECO:0000256" key="10">
    <source>
        <dbReference type="ARBA" id="ARBA00023289"/>
    </source>
</evidence>
<feature type="domain" description="G protein gamma" evidence="11">
    <location>
        <begin position="6"/>
        <end position="80"/>
    </location>
</feature>
<dbReference type="InParanoid" id="A0A1Y1UCK7"/>
<dbReference type="PANTHER" id="PTHR28189:SF1">
    <property type="entry name" value="GUANINE NUCLEOTIDE-BINDING PROTEIN SUBUNIT GAMMA"/>
    <property type="match status" value="1"/>
</dbReference>
<sequence>MAGRATKATMQELKLRRIQEHNHRLREELARPRVMVSSASVNLINYCRANKDPLVPSIWGPLPKAEDPYAPVDNAGCCSANSHFRTGIVVRFKYII</sequence>
<evidence type="ECO:0000256" key="3">
    <source>
        <dbReference type="ARBA" id="ARBA00011581"/>
    </source>
</evidence>
<keyword evidence="7" id="KW-0564">Palmitate</keyword>
<dbReference type="FunFam" id="4.10.260.10:FF:000003">
    <property type="entry name" value="G-protein complex gamma subunit Ste18/GpgA"/>
    <property type="match status" value="1"/>
</dbReference>
<evidence type="ECO:0000256" key="6">
    <source>
        <dbReference type="ARBA" id="ARBA00023136"/>
    </source>
</evidence>
<gene>
    <name evidence="12" type="ORF">BD324DRAFT_652376</name>
</gene>
<comment type="subunit">
    <text evidence="3">G proteins are composed of 3 units, alpha, beta and gamma.</text>
</comment>
<accession>A0A1Y1UCK7</accession>
<dbReference type="InterPro" id="IPR015898">
    <property type="entry name" value="G-protein_gamma-like_dom"/>
</dbReference>
<dbReference type="Gene3D" id="4.10.260.10">
    <property type="entry name" value="Transducin (heterotrimeric G protein), gamma chain"/>
    <property type="match status" value="1"/>
</dbReference>
<dbReference type="GO" id="GO:0031681">
    <property type="term" value="F:G-protein beta-subunit binding"/>
    <property type="evidence" value="ECO:0007669"/>
    <property type="project" value="InterPro"/>
</dbReference>
<dbReference type="GO" id="GO:0000750">
    <property type="term" value="P:pheromone-dependent signal transduction involved in conjugation with cellular fusion"/>
    <property type="evidence" value="ECO:0007669"/>
    <property type="project" value="InterPro"/>
</dbReference>
<comment type="caution">
    <text evidence="12">The sequence shown here is derived from an EMBL/GenBank/DDBJ whole genome shotgun (WGS) entry which is preliminary data.</text>
</comment>
<dbReference type="GeneID" id="33560288"/>
<dbReference type="STRING" id="4999.A0A1Y1UCK7"/>
<keyword evidence="10" id="KW-0636">Prenylation</keyword>
<protein>
    <recommendedName>
        <fullName evidence="4">Guanine nucleotide-binding protein subunit gamma</fullName>
    </recommendedName>
</protein>
<evidence type="ECO:0000256" key="8">
    <source>
        <dbReference type="ARBA" id="ARBA00023224"/>
    </source>
</evidence>
<evidence type="ECO:0000313" key="13">
    <source>
        <dbReference type="Proteomes" id="UP000193218"/>
    </source>
</evidence>
<dbReference type="OrthoDB" id="19232at2759"/>
<dbReference type="SMART" id="SM00224">
    <property type="entry name" value="GGL"/>
    <property type="match status" value="1"/>
</dbReference>
<evidence type="ECO:0000259" key="11">
    <source>
        <dbReference type="PROSITE" id="PS50058"/>
    </source>
</evidence>
<evidence type="ECO:0000256" key="7">
    <source>
        <dbReference type="ARBA" id="ARBA00023139"/>
    </source>
</evidence>
<dbReference type="Proteomes" id="UP000193218">
    <property type="component" value="Unassembled WGS sequence"/>
</dbReference>
<dbReference type="PANTHER" id="PTHR28189">
    <property type="entry name" value="GUANINE NUCLEOTIDE-BINDING PROTEIN SUBUNIT GAMMA"/>
    <property type="match status" value="1"/>
</dbReference>
<comment type="subcellular location">
    <subcellularLocation>
        <location evidence="1">Membrane</location>
        <topology evidence="1">Peripheral membrane protein</topology>
    </subcellularLocation>
</comment>
<evidence type="ECO:0000256" key="1">
    <source>
        <dbReference type="ARBA" id="ARBA00004170"/>
    </source>
</evidence>
<name>A0A1Y1UCK7_9TREE</name>
<dbReference type="SUPFAM" id="SSF48670">
    <property type="entry name" value="Transducin (heterotrimeric G protein), gamma chain"/>
    <property type="match status" value="1"/>
</dbReference>
<dbReference type="InterPro" id="IPR041848">
    <property type="entry name" value="Ste18_fungal"/>
</dbReference>
<dbReference type="AlphaFoldDB" id="A0A1Y1UCK7"/>
<evidence type="ECO:0000256" key="5">
    <source>
        <dbReference type="ARBA" id="ARBA00022481"/>
    </source>
</evidence>
<keyword evidence="6" id="KW-0472">Membrane</keyword>
<dbReference type="EMBL" id="NBSH01000011">
    <property type="protein sequence ID" value="ORX35236.1"/>
    <property type="molecule type" value="Genomic_DNA"/>
</dbReference>
<evidence type="ECO:0000256" key="2">
    <source>
        <dbReference type="ARBA" id="ARBA00007431"/>
    </source>
</evidence>
<dbReference type="SMART" id="SM01224">
    <property type="entry name" value="G_gamma"/>
    <property type="match status" value="1"/>
</dbReference>
<evidence type="ECO:0000256" key="9">
    <source>
        <dbReference type="ARBA" id="ARBA00023288"/>
    </source>
</evidence>
<keyword evidence="9" id="KW-0449">Lipoprotein</keyword>
<dbReference type="Pfam" id="PF00631">
    <property type="entry name" value="G-gamma"/>
    <property type="match status" value="1"/>
</dbReference>
<dbReference type="RefSeq" id="XP_021869426.1">
    <property type="nucleotide sequence ID" value="XM_022018479.1"/>
</dbReference>
<keyword evidence="13" id="KW-1185">Reference proteome</keyword>